<protein>
    <recommendedName>
        <fullName evidence="2">Putative gluconeogenesis factor</fullName>
    </recommendedName>
</protein>
<evidence type="ECO:0000256" key="2">
    <source>
        <dbReference type="HAMAP-Rule" id="MF_00973"/>
    </source>
</evidence>
<dbReference type="GO" id="GO:0005737">
    <property type="term" value="C:cytoplasm"/>
    <property type="evidence" value="ECO:0007669"/>
    <property type="project" value="UniProtKB-SubCell"/>
</dbReference>
<comment type="function">
    <text evidence="2">Required for morphogenesis under gluconeogenic growth conditions.</text>
</comment>
<accession>A0A0B7LGF0</accession>
<evidence type="ECO:0000313" key="5">
    <source>
        <dbReference type="Proteomes" id="UP000048507"/>
    </source>
</evidence>
<reference evidence="3 5" key="1">
    <citation type="submission" date="2015-03" db="EMBL/GenBank/DDBJ databases">
        <authorList>
            <consortium name="Pathogen Informatics"/>
            <person name="Murphy D."/>
        </authorList>
    </citation>
    <scope>NUCLEOTIDE SEQUENCE [LARGE SCALE GENOMIC DNA]</scope>
    <source>
        <strain evidence="3">SMRU51</strain>
        <strain evidence="5">type strain: N</strain>
    </source>
</reference>
<comment type="caution">
    <text evidence="4">The sequence shown here is derived from an EMBL/GenBank/DDBJ whole genome shotgun (WGS) entry which is preliminary data.</text>
</comment>
<keyword evidence="1 2" id="KW-0963">Cytoplasm</keyword>
<dbReference type="InterPro" id="IPR010119">
    <property type="entry name" value="Gluconeogen_factor"/>
</dbReference>
<dbReference type="Gene3D" id="3.40.50.10680">
    <property type="entry name" value="CofD-like domains"/>
    <property type="match status" value="1"/>
</dbReference>
<dbReference type="GO" id="GO:0008360">
    <property type="term" value="P:regulation of cell shape"/>
    <property type="evidence" value="ECO:0007669"/>
    <property type="project" value="UniProtKB-UniRule"/>
</dbReference>
<evidence type="ECO:0000313" key="4">
    <source>
        <dbReference type="EMBL" id="MTV98676.1"/>
    </source>
</evidence>
<dbReference type="NCBIfam" id="TIGR01826">
    <property type="entry name" value="CofD_related"/>
    <property type="match status" value="1"/>
</dbReference>
<dbReference type="HAMAP" id="MF_00973">
    <property type="entry name" value="Gluconeogen_factor"/>
    <property type="match status" value="1"/>
</dbReference>
<dbReference type="PANTHER" id="PTHR30135">
    <property type="entry name" value="UNCHARACTERIZED PROTEIN YVCK-RELATED"/>
    <property type="match status" value="1"/>
</dbReference>
<dbReference type="PANTHER" id="PTHR30135:SF3">
    <property type="entry name" value="GLUCONEOGENESIS FACTOR-RELATED"/>
    <property type="match status" value="1"/>
</dbReference>
<dbReference type="InterPro" id="IPR038136">
    <property type="entry name" value="CofD-like_dom_sf"/>
</dbReference>
<dbReference type="SMR" id="A0A0B7LGF0"/>
<evidence type="ECO:0000313" key="6">
    <source>
        <dbReference type="Proteomes" id="UP000437160"/>
    </source>
</evidence>
<comment type="similarity">
    <text evidence="2">Belongs to the gluconeogenesis factor family.</text>
</comment>
<dbReference type="Proteomes" id="UP000437160">
    <property type="component" value="Unassembled WGS sequence"/>
</dbReference>
<evidence type="ECO:0000256" key="1">
    <source>
        <dbReference type="ARBA" id="ARBA00022490"/>
    </source>
</evidence>
<reference evidence="4 6" key="2">
    <citation type="submission" date="2019-11" db="EMBL/GenBank/DDBJ databases">
        <title>Growth characteristics of pneumococcus vary with the chemical composition of the capsule and with environmental conditions.</title>
        <authorList>
            <person name="Tothpal A."/>
            <person name="Desobry K."/>
            <person name="Joshi S."/>
            <person name="Wyllie A.L."/>
            <person name="Weinberger D.M."/>
        </authorList>
    </citation>
    <scope>NUCLEOTIDE SEQUENCE [LARGE SCALE GENOMIC DNA]</scope>
    <source>
        <strain evidence="4">Pnumococcus19F</strain>
        <strain evidence="6">pnumococcus19F</strain>
    </source>
</reference>
<proteinExistence type="inferred from homology"/>
<comment type="subcellular location">
    <subcellularLocation>
        <location evidence="2">Cytoplasm</location>
    </subcellularLocation>
</comment>
<gene>
    <name evidence="4" type="primary">yvcK</name>
    <name evidence="3" type="ORF">ERS019209_00909</name>
    <name evidence="4" type="ORF">GM536_06170</name>
</gene>
<dbReference type="Pfam" id="PF01933">
    <property type="entry name" value="CofD"/>
    <property type="match status" value="1"/>
</dbReference>
<dbReference type="RefSeq" id="WP_001231105.1">
    <property type="nucleotide sequence ID" value="NZ_CAXKUE010000002.1"/>
</dbReference>
<dbReference type="EMBL" id="CFFA01000008">
    <property type="protein sequence ID" value="CEX63195.1"/>
    <property type="molecule type" value="Genomic_DNA"/>
</dbReference>
<name>A0A0B7LGF0_STREE</name>
<dbReference type="SUPFAM" id="SSF142338">
    <property type="entry name" value="CofD-like"/>
    <property type="match status" value="1"/>
</dbReference>
<dbReference type="EMBL" id="WNIA01000026">
    <property type="protein sequence ID" value="MTV98676.1"/>
    <property type="molecule type" value="Genomic_DNA"/>
</dbReference>
<dbReference type="AlphaFoldDB" id="A0A0B7LGF0"/>
<dbReference type="InterPro" id="IPR002882">
    <property type="entry name" value="CofD"/>
</dbReference>
<organism evidence="4 6">
    <name type="scientific">Streptococcus pneumoniae</name>
    <dbReference type="NCBI Taxonomy" id="1313"/>
    <lineage>
        <taxon>Bacteria</taxon>
        <taxon>Bacillati</taxon>
        <taxon>Bacillota</taxon>
        <taxon>Bacilli</taxon>
        <taxon>Lactobacillales</taxon>
        <taxon>Streptococcaceae</taxon>
        <taxon>Streptococcus</taxon>
    </lineage>
</organism>
<dbReference type="Proteomes" id="UP000048507">
    <property type="component" value="Unassembled WGS sequence"/>
</dbReference>
<evidence type="ECO:0000313" key="3">
    <source>
        <dbReference type="EMBL" id="CEX63195.1"/>
    </source>
</evidence>
<dbReference type="CDD" id="cd07044">
    <property type="entry name" value="CofD_YvcK"/>
    <property type="match status" value="1"/>
</dbReference>
<sequence>MRKPKITVIGGGTGSPVILKSLREKDVEIAAIVTVADDGGSSGELRKNMQQLTPPGDLRNVLVAMSDMPKFYEKVFQYRFSEDAGAFAGHPLGNLIIAGLSEMQGSTYNAMQLLSKFFHTTGKIYPSSDHPLTLHAVFQDGTEVAGESHIVDHRGIIDNVYVTNALNDDTPLASRRVVQTILESDMIVLGPGSLFTSILPNIVIKEIGRALLETKAEIAYVCNIMTQRGETEHFTDSDHVEVLHRHLGRPFIDTVLVNIEKVPQEYMNSNRFDEYLVQVEHDFVGLCKQVSRVISSNFLRLENGGAFHDGDLIVDELMRIIQVKK</sequence>
<dbReference type="GO" id="GO:0043743">
    <property type="term" value="F:LPPG:FO 2-phospho-L-lactate transferase activity"/>
    <property type="evidence" value="ECO:0007669"/>
    <property type="project" value="InterPro"/>
</dbReference>
<dbReference type="OMA" id="LCGDDDW"/>